<dbReference type="Pfam" id="PF00067">
    <property type="entry name" value="p450"/>
    <property type="match status" value="1"/>
</dbReference>
<feature type="non-terminal residue" evidence="5">
    <location>
        <position position="262"/>
    </location>
</feature>
<dbReference type="PANTHER" id="PTHR24300">
    <property type="entry name" value="CYTOCHROME P450 508A4-RELATED"/>
    <property type="match status" value="1"/>
</dbReference>
<gene>
    <name evidence="5" type="ORF">MAR_022390</name>
</gene>
<evidence type="ECO:0000313" key="6">
    <source>
        <dbReference type="Proteomes" id="UP001164746"/>
    </source>
</evidence>
<dbReference type="InterPro" id="IPR002401">
    <property type="entry name" value="Cyt_P450_E_grp-I"/>
</dbReference>
<dbReference type="InterPro" id="IPR050182">
    <property type="entry name" value="Cytochrome_P450_fam2"/>
</dbReference>
<reference evidence="5" key="1">
    <citation type="submission" date="2022-11" db="EMBL/GenBank/DDBJ databases">
        <title>Centuries of genome instability and evolution in soft-shell clam transmissible cancer (bioRxiv).</title>
        <authorList>
            <person name="Hart S.F.M."/>
            <person name="Yonemitsu M.A."/>
            <person name="Giersch R.M."/>
            <person name="Beal B.F."/>
            <person name="Arriagada G."/>
            <person name="Davis B.W."/>
            <person name="Ostrander E.A."/>
            <person name="Goff S.P."/>
            <person name="Metzger M.J."/>
        </authorList>
    </citation>
    <scope>NUCLEOTIDE SEQUENCE</scope>
    <source>
        <strain evidence="5">MELC-2E11</strain>
        <tissue evidence="5">Siphon/mantle</tissue>
    </source>
</reference>
<dbReference type="PRINTS" id="PR00385">
    <property type="entry name" value="P450"/>
</dbReference>
<protein>
    <submittedName>
        <fullName evidence="5">CP1A1-like protein</fullName>
    </submittedName>
</protein>
<dbReference type="PRINTS" id="PR00463">
    <property type="entry name" value="EP450I"/>
</dbReference>
<accession>A0ABY7DK16</accession>
<evidence type="ECO:0000256" key="1">
    <source>
        <dbReference type="ARBA" id="ARBA00010617"/>
    </source>
</evidence>
<sequence>MSTLTNTSVSSLIVTLHLFDDVAMSQVAEHYESRLDGNIRDVADSLIAAADELKDSGDSCYELTKGRLLNVLYDLQGAGVDTTSKTILWLILYMAKYPAVQKRVQDEIDCTVDQTNMPCLDDKPHLIYTNAVIHEVMRIETIIPTSLPHYAMKDSYIQGKKVDKDTVVLFNLHSLAYEATVWGDPTNFRPDRFLKEDGGLDIKMTAQSHPFSLGRRRCIGEQLAIMNIFLFFSGLMKKCTFELCENPEVDTIPGLVYAPEKL</sequence>
<organism evidence="5 6">
    <name type="scientific">Mya arenaria</name>
    <name type="common">Soft-shell clam</name>
    <dbReference type="NCBI Taxonomy" id="6604"/>
    <lineage>
        <taxon>Eukaryota</taxon>
        <taxon>Metazoa</taxon>
        <taxon>Spiralia</taxon>
        <taxon>Lophotrochozoa</taxon>
        <taxon>Mollusca</taxon>
        <taxon>Bivalvia</taxon>
        <taxon>Autobranchia</taxon>
        <taxon>Heteroconchia</taxon>
        <taxon>Euheterodonta</taxon>
        <taxon>Imparidentia</taxon>
        <taxon>Neoheterodontei</taxon>
        <taxon>Myida</taxon>
        <taxon>Myoidea</taxon>
        <taxon>Myidae</taxon>
        <taxon>Mya</taxon>
    </lineage>
</organism>
<dbReference type="InterPro" id="IPR017972">
    <property type="entry name" value="Cyt_P450_CS"/>
</dbReference>
<dbReference type="EMBL" id="CP111014">
    <property type="protein sequence ID" value="WAQ98017.1"/>
    <property type="molecule type" value="Genomic_DNA"/>
</dbReference>
<keyword evidence="4" id="KW-0349">Heme</keyword>
<evidence type="ECO:0000313" key="5">
    <source>
        <dbReference type="EMBL" id="WAQ98017.1"/>
    </source>
</evidence>
<evidence type="ECO:0000256" key="4">
    <source>
        <dbReference type="RuleBase" id="RU000461"/>
    </source>
</evidence>
<keyword evidence="4" id="KW-0560">Oxidoreductase</keyword>
<evidence type="ECO:0000256" key="3">
    <source>
        <dbReference type="ARBA" id="ARBA00023004"/>
    </source>
</evidence>
<dbReference type="InterPro" id="IPR036396">
    <property type="entry name" value="Cyt_P450_sf"/>
</dbReference>
<name>A0ABY7DK16_MYAAR</name>
<dbReference type="PANTHER" id="PTHR24300:SF417">
    <property type="entry name" value="CYTOCHROME P450 508B1-RELATED"/>
    <property type="match status" value="1"/>
</dbReference>
<keyword evidence="2 4" id="KW-0479">Metal-binding</keyword>
<proteinExistence type="inferred from homology"/>
<comment type="similarity">
    <text evidence="1 4">Belongs to the cytochrome P450 family.</text>
</comment>
<keyword evidence="4" id="KW-0503">Monooxygenase</keyword>
<keyword evidence="3 4" id="KW-0408">Iron</keyword>
<dbReference type="InterPro" id="IPR001128">
    <property type="entry name" value="Cyt_P450"/>
</dbReference>
<keyword evidence="6" id="KW-1185">Reference proteome</keyword>
<dbReference type="Proteomes" id="UP001164746">
    <property type="component" value="Chromosome 3"/>
</dbReference>
<dbReference type="Gene3D" id="1.10.630.10">
    <property type="entry name" value="Cytochrome P450"/>
    <property type="match status" value="1"/>
</dbReference>
<dbReference type="SUPFAM" id="SSF48264">
    <property type="entry name" value="Cytochrome P450"/>
    <property type="match status" value="1"/>
</dbReference>
<dbReference type="PROSITE" id="PS00086">
    <property type="entry name" value="CYTOCHROME_P450"/>
    <property type="match status" value="1"/>
</dbReference>
<evidence type="ECO:0000256" key="2">
    <source>
        <dbReference type="ARBA" id="ARBA00022723"/>
    </source>
</evidence>